<dbReference type="RefSeq" id="WP_199870288.1">
    <property type="nucleotide sequence ID" value="NZ_JAAGPU010000021.1"/>
</dbReference>
<comment type="caution">
    <text evidence="1">The sequence shown here is derived from an EMBL/GenBank/DDBJ whole genome shotgun (WGS) entry which is preliminary data.</text>
</comment>
<evidence type="ECO:0000313" key="1">
    <source>
        <dbReference type="EMBL" id="NEU05514.1"/>
    </source>
</evidence>
<dbReference type="EMBL" id="JAAGPU010000021">
    <property type="protein sequence ID" value="NEU05514.1"/>
    <property type="molecule type" value="Genomic_DNA"/>
</dbReference>
<sequence>MKKKLFIIISVAIILIYLFYPDTIVSKIDLEKLSQTGNLKLEFIHRNNILEGGDVTVISNKSDINKFIDLISNYKCIRDVVFTKNLHKVETYNINFRINDKIVGSMCFSESYVYLNIEDSIIKRKRYIMLDYIDFKSLNEFVESLK</sequence>
<name>A0A6M0H5I4_9CLOT</name>
<accession>A0A6M0H5I4</accession>
<evidence type="ECO:0000313" key="2">
    <source>
        <dbReference type="Proteomes" id="UP000481872"/>
    </source>
</evidence>
<dbReference type="Proteomes" id="UP000481872">
    <property type="component" value="Unassembled WGS sequence"/>
</dbReference>
<dbReference type="AlphaFoldDB" id="A0A6M0H5I4"/>
<proteinExistence type="predicted"/>
<gene>
    <name evidence="1" type="ORF">G3M99_11750</name>
</gene>
<keyword evidence="2" id="KW-1185">Reference proteome</keyword>
<protein>
    <submittedName>
        <fullName evidence="1">Uncharacterized protein</fullName>
    </submittedName>
</protein>
<reference evidence="1 2" key="1">
    <citation type="submission" date="2020-02" db="EMBL/GenBank/DDBJ databases">
        <title>Genome assembly of a novel Clostridium senegalense strain.</title>
        <authorList>
            <person name="Gupta T.B."/>
            <person name="Jauregui R."/>
            <person name="Maclean P."/>
            <person name="Nawarathana A."/>
            <person name="Brightwell G."/>
        </authorList>
    </citation>
    <scope>NUCLEOTIDE SEQUENCE [LARGE SCALE GENOMIC DNA]</scope>
    <source>
        <strain evidence="1 2">AGRFS4</strain>
    </source>
</reference>
<organism evidence="1 2">
    <name type="scientific">Clostridium senegalense</name>
    <dbReference type="NCBI Taxonomy" id="1465809"/>
    <lineage>
        <taxon>Bacteria</taxon>
        <taxon>Bacillati</taxon>
        <taxon>Bacillota</taxon>
        <taxon>Clostridia</taxon>
        <taxon>Eubacteriales</taxon>
        <taxon>Clostridiaceae</taxon>
        <taxon>Clostridium</taxon>
    </lineage>
</organism>